<dbReference type="AlphaFoldDB" id="A0A6N8GRY5"/>
<dbReference type="InterPro" id="IPR004242">
    <property type="entry name" value="Transposase_21"/>
</dbReference>
<gene>
    <name evidence="1" type="ORF">GMA12_18180</name>
</gene>
<protein>
    <submittedName>
        <fullName evidence="1">Uncharacterized protein</fullName>
    </submittedName>
</protein>
<proteinExistence type="predicted"/>
<accession>A0A6N8GRY5</accession>
<reference evidence="1 2" key="1">
    <citation type="submission" date="2019-12" db="EMBL/GenBank/DDBJ databases">
        <authorList>
            <person name="Shi Y."/>
        </authorList>
    </citation>
    <scope>NUCLEOTIDE SEQUENCE [LARGE SCALE GENOMIC DNA]</scope>
    <source>
        <strain evidence="1 2">JCM 17929</strain>
    </source>
</reference>
<sequence>MSGLQTSGHHACPCCGEAFESKYCPHMRKCYYMGHTKYLPLDHEMRGDRVLCPHGRDDRPIPKEPDSIDWQAKWYAVEYEGMARKDCGMTRLSILHTLPYWEV</sequence>
<evidence type="ECO:0000313" key="2">
    <source>
        <dbReference type="Proteomes" id="UP000436989"/>
    </source>
</evidence>
<dbReference type="Proteomes" id="UP000436989">
    <property type="component" value="Unassembled WGS sequence"/>
</dbReference>
<dbReference type="EMBL" id="WOGU01000059">
    <property type="protein sequence ID" value="MUN65030.1"/>
    <property type="molecule type" value="Genomic_DNA"/>
</dbReference>
<name>A0A6N8GRY5_9MICC</name>
<evidence type="ECO:0000313" key="1">
    <source>
        <dbReference type="EMBL" id="MUN65030.1"/>
    </source>
</evidence>
<comment type="caution">
    <text evidence="1">The sequence shown here is derived from an EMBL/GenBank/DDBJ whole genome shotgun (WGS) entry which is preliminary data.</text>
</comment>
<organism evidence="1 2">
    <name type="scientific">Kocuria sediminis</name>
    <dbReference type="NCBI Taxonomy" id="1038857"/>
    <lineage>
        <taxon>Bacteria</taxon>
        <taxon>Bacillati</taxon>
        <taxon>Actinomycetota</taxon>
        <taxon>Actinomycetes</taxon>
        <taxon>Micrococcales</taxon>
        <taxon>Micrococcaceae</taxon>
        <taxon>Kocuria</taxon>
    </lineage>
</organism>
<keyword evidence="2" id="KW-1185">Reference proteome</keyword>
<dbReference type="Pfam" id="PF02992">
    <property type="entry name" value="Transposase_21"/>
    <property type="match status" value="1"/>
</dbReference>